<dbReference type="HOGENOM" id="CLU_1506671_0_0_1"/>
<feature type="domain" description="FAM194 C-terminal" evidence="1">
    <location>
        <begin position="2"/>
        <end position="184"/>
    </location>
</feature>
<dbReference type="EMBL" id="AFYH01204797">
    <property type="status" value="NOT_ANNOTATED_CDS"/>
    <property type="molecule type" value="Genomic_DNA"/>
</dbReference>
<dbReference type="EMBL" id="AFYH01204800">
    <property type="status" value="NOT_ANNOTATED_CDS"/>
    <property type="molecule type" value="Genomic_DNA"/>
</dbReference>
<accession>H3AG76</accession>
<dbReference type="Proteomes" id="UP000008672">
    <property type="component" value="Unassembled WGS sequence"/>
</dbReference>
<sequence>SGKLFLIMFSDGTGQVLYPSGNVAIMITYIHPVQFTYIIMEDKNINPEILAVFKSTGCSTCYHQDGTIWVNLDPVGGFCFAKNGERQKCWTWWDLKEHIHAPPLQPIYLALNSNISVHILSESKVYVTFLHKKCSIRINMGARFVVRDPKVYAEQKPQVINDPLLQSTALKIYTVLDKIQNALK</sequence>
<evidence type="ECO:0000259" key="1">
    <source>
        <dbReference type="Pfam" id="PF14977"/>
    </source>
</evidence>
<protein>
    <recommendedName>
        <fullName evidence="1">FAM194 C-terminal domain-containing protein</fullName>
    </recommendedName>
</protein>
<dbReference type="Ensembl" id="ENSLACT00000008715.1">
    <property type="protein sequence ID" value="ENSLACP00000008647.1"/>
    <property type="gene ID" value="ENSLACG00000007643.1"/>
</dbReference>
<dbReference type="STRING" id="7897.ENSLACP00000008647"/>
<reference evidence="2" key="3">
    <citation type="submission" date="2025-09" db="UniProtKB">
        <authorList>
            <consortium name="Ensembl"/>
        </authorList>
    </citation>
    <scope>IDENTIFICATION</scope>
</reference>
<organism evidence="2 3">
    <name type="scientific">Latimeria chalumnae</name>
    <name type="common">Coelacanth</name>
    <dbReference type="NCBI Taxonomy" id="7897"/>
    <lineage>
        <taxon>Eukaryota</taxon>
        <taxon>Metazoa</taxon>
        <taxon>Chordata</taxon>
        <taxon>Craniata</taxon>
        <taxon>Vertebrata</taxon>
        <taxon>Euteleostomi</taxon>
        <taxon>Coelacanthiformes</taxon>
        <taxon>Coelacanthidae</taxon>
        <taxon>Latimeria</taxon>
    </lineage>
</organism>
<dbReference type="AlphaFoldDB" id="H3AG76"/>
<name>H3AG76_LATCH</name>
<dbReference type="PANTHER" id="PTHR23093">
    <property type="entry name" value="SIMILAR TO CHROMOSOME 3 OPEN READING FRAME 20"/>
    <property type="match status" value="1"/>
</dbReference>
<dbReference type="PANTHER" id="PTHR23093:SF18">
    <property type="entry name" value="GLUTAMATE RICH 6"/>
    <property type="match status" value="1"/>
</dbReference>
<evidence type="ECO:0000313" key="2">
    <source>
        <dbReference type="Ensembl" id="ENSLACP00000008647.1"/>
    </source>
</evidence>
<dbReference type="InterPro" id="IPR029281">
    <property type="entry name" value="FAM194_C"/>
</dbReference>
<reference evidence="2" key="2">
    <citation type="submission" date="2025-08" db="UniProtKB">
        <authorList>
            <consortium name="Ensembl"/>
        </authorList>
    </citation>
    <scope>IDENTIFICATION</scope>
</reference>
<dbReference type="OMA" id="DGHAICN"/>
<dbReference type="EMBL" id="AFYH01204798">
    <property type="status" value="NOT_ANNOTATED_CDS"/>
    <property type="molecule type" value="Genomic_DNA"/>
</dbReference>
<dbReference type="eggNOG" id="ENOG502S2BR">
    <property type="taxonomic scope" value="Eukaryota"/>
</dbReference>
<keyword evidence="3" id="KW-1185">Reference proteome</keyword>
<dbReference type="GeneTree" id="ENSGT00940000153655"/>
<dbReference type="Pfam" id="PF14977">
    <property type="entry name" value="FAM194"/>
    <property type="match status" value="1"/>
</dbReference>
<evidence type="ECO:0000313" key="3">
    <source>
        <dbReference type="Proteomes" id="UP000008672"/>
    </source>
</evidence>
<reference evidence="3" key="1">
    <citation type="submission" date="2011-08" db="EMBL/GenBank/DDBJ databases">
        <title>The draft genome of Latimeria chalumnae.</title>
        <authorList>
            <person name="Di Palma F."/>
            <person name="Alfoldi J."/>
            <person name="Johnson J."/>
            <person name="Berlin A."/>
            <person name="Gnerre S."/>
            <person name="Jaffe D."/>
            <person name="MacCallum I."/>
            <person name="Young S."/>
            <person name="Walker B.J."/>
            <person name="Lander E."/>
            <person name="Lindblad-Toh K."/>
        </authorList>
    </citation>
    <scope>NUCLEOTIDE SEQUENCE [LARGE SCALE GENOMIC DNA]</scope>
    <source>
        <strain evidence="3">Wild caught</strain>
    </source>
</reference>
<dbReference type="InParanoid" id="H3AG76"/>
<dbReference type="EMBL" id="AFYH01204799">
    <property type="status" value="NOT_ANNOTATED_CDS"/>
    <property type="molecule type" value="Genomic_DNA"/>
</dbReference>
<proteinExistence type="predicted"/>